<dbReference type="CDD" id="cd03257">
    <property type="entry name" value="ABC_NikE_OppD_transporters"/>
    <property type="match status" value="1"/>
</dbReference>
<dbReference type="PANTHER" id="PTHR43776:SF7">
    <property type="entry name" value="D,D-DIPEPTIDE TRANSPORT ATP-BINDING PROTEIN DDPF-RELATED"/>
    <property type="match status" value="1"/>
</dbReference>
<dbReference type="GO" id="GO:0005524">
    <property type="term" value="F:ATP binding"/>
    <property type="evidence" value="ECO:0007669"/>
    <property type="project" value="UniProtKB-KW"/>
</dbReference>
<evidence type="ECO:0000259" key="6">
    <source>
        <dbReference type="PROSITE" id="PS50893"/>
    </source>
</evidence>
<evidence type="ECO:0000313" key="7">
    <source>
        <dbReference type="EMBL" id="QRG09636.1"/>
    </source>
</evidence>
<dbReference type="Gene3D" id="3.40.50.300">
    <property type="entry name" value="P-loop containing nucleotide triphosphate hydrolases"/>
    <property type="match status" value="1"/>
</dbReference>
<comment type="similarity">
    <text evidence="2">Belongs to the ABC transporter superfamily.</text>
</comment>
<dbReference type="Pfam" id="PF08352">
    <property type="entry name" value="oligo_HPY"/>
    <property type="match status" value="1"/>
</dbReference>
<dbReference type="PANTHER" id="PTHR43776">
    <property type="entry name" value="TRANSPORT ATP-BINDING PROTEIN"/>
    <property type="match status" value="1"/>
</dbReference>
<dbReference type="InterPro" id="IPR013563">
    <property type="entry name" value="Oligopep_ABC_C"/>
</dbReference>
<dbReference type="SUPFAM" id="SSF52540">
    <property type="entry name" value="P-loop containing nucleoside triphosphate hydrolases"/>
    <property type="match status" value="1"/>
</dbReference>
<evidence type="ECO:0000256" key="2">
    <source>
        <dbReference type="ARBA" id="ARBA00005417"/>
    </source>
</evidence>
<dbReference type="SMART" id="SM00382">
    <property type="entry name" value="AAA"/>
    <property type="match status" value="1"/>
</dbReference>
<dbReference type="InterPro" id="IPR003439">
    <property type="entry name" value="ABC_transporter-like_ATP-bd"/>
</dbReference>
<dbReference type="Proteomes" id="UP000596427">
    <property type="component" value="Chromosome"/>
</dbReference>
<keyword evidence="5 7" id="KW-0067">ATP-binding</keyword>
<dbReference type="Pfam" id="PF00005">
    <property type="entry name" value="ABC_tran"/>
    <property type="match status" value="1"/>
</dbReference>
<name>A0A974PUE9_9HYPH</name>
<dbReference type="NCBIfam" id="TIGR01727">
    <property type="entry name" value="oligo_HPY"/>
    <property type="match status" value="1"/>
</dbReference>
<dbReference type="InterPro" id="IPR003593">
    <property type="entry name" value="AAA+_ATPase"/>
</dbReference>
<proteinExistence type="inferred from homology"/>
<evidence type="ECO:0000256" key="3">
    <source>
        <dbReference type="ARBA" id="ARBA00022448"/>
    </source>
</evidence>
<feature type="domain" description="ABC transporter" evidence="6">
    <location>
        <begin position="15"/>
        <end position="258"/>
    </location>
</feature>
<keyword evidence="8" id="KW-1185">Reference proteome</keyword>
<dbReference type="GO" id="GO:0016887">
    <property type="term" value="F:ATP hydrolysis activity"/>
    <property type="evidence" value="ECO:0007669"/>
    <property type="project" value="InterPro"/>
</dbReference>
<protein>
    <submittedName>
        <fullName evidence="7">ATP-binding cassette domain-containing protein</fullName>
    </submittedName>
</protein>
<evidence type="ECO:0000313" key="8">
    <source>
        <dbReference type="Proteomes" id="UP000596427"/>
    </source>
</evidence>
<dbReference type="PROSITE" id="PS00211">
    <property type="entry name" value="ABC_TRANSPORTER_1"/>
    <property type="match status" value="1"/>
</dbReference>
<reference evidence="7 8" key="1">
    <citation type="submission" date="2020-10" db="EMBL/GenBank/DDBJ databases">
        <title>Degradation of 1,4-Dioxane by Xanthobacter sp. YN2, via a Novel Group-2 Soluble Di-Iron Monooxygenase.</title>
        <authorList>
            <person name="Ma F."/>
            <person name="Wang Y."/>
            <person name="Yang J."/>
            <person name="Guo H."/>
            <person name="Su D."/>
            <person name="Yu L."/>
        </authorList>
    </citation>
    <scope>NUCLEOTIDE SEQUENCE [LARGE SCALE GENOMIC DNA]</scope>
    <source>
        <strain evidence="7 8">YN2</strain>
    </source>
</reference>
<accession>A0A974PUE9</accession>
<dbReference type="InterPro" id="IPR027417">
    <property type="entry name" value="P-loop_NTPase"/>
</dbReference>
<dbReference type="GO" id="GO:0005886">
    <property type="term" value="C:plasma membrane"/>
    <property type="evidence" value="ECO:0007669"/>
    <property type="project" value="UniProtKB-SubCell"/>
</dbReference>
<dbReference type="GO" id="GO:0015833">
    <property type="term" value="P:peptide transport"/>
    <property type="evidence" value="ECO:0007669"/>
    <property type="project" value="InterPro"/>
</dbReference>
<dbReference type="AlphaFoldDB" id="A0A974PUE9"/>
<gene>
    <name evidence="7" type="ORF">EZH22_13930</name>
</gene>
<dbReference type="FunFam" id="3.40.50.300:FF:000016">
    <property type="entry name" value="Oligopeptide ABC transporter ATP-binding component"/>
    <property type="match status" value="1"/>
</dbReference>
<dbReference type="PROSITE" id="PS50893">
    <property type="entry name" value="ABC_TRANSPORTER_2"/>
    <property type="match status" value="1"/>
</dbReference>
<sequence length="329" mass="35393">MHQVVARSTAAEPLLKVSNLSRHFPVGAHRVVKAVEQVSFEIAAGETLCIVGESGSGKSTLGRLVVGLDVPTGGAVTFAGHDCQPKRGRSGGRGPIQLIFQDPYASLNARHRVSDALAEVVRIHRPAIGEAAVSARVDELLVQVGLSPRDGMKYPHQFSGGQRQRICIARALAADPRFIVCDEPTSALDVSVQAQILNLIKLLQREQQLTYLFISHNLAVVYHIADAVGVMYLGRLVEMGRKHAVFGQPTHPYTRMLLNAVPKLERSPDAALAANGEIASAIAPPPGCAFHPRCPLADARCAREIPQMLAQPNGTFAACHAAEERRLPF</sequence>
<evidence type="ECO:0000256" key="4">
    <source>
        <dbReference type="ARBA" id="ARBA00022741"/>
    </source>
</evidence>
<dbReference type="GO" id="GO:0055085">
    <property type="term" value="P:transmembrane transport"/>
    <property type="evidence" value="ECO:0007669"/>
    <property type="project" value="UniProtKB-ARBA"/>
</dbReference>
<keyword evidence="3" id="KW-0813">Transport</keyword>
<dbReference type="InterPro" id="IPR017871">
    <property type="entry name" value="ABC_transporter-like_CS"/>
</dbReference>
<dbReference type="RefSeq" id="WP_203196537.1">
    <property type="nucleotide sequence ID" value="NZ_CP063362.1"/>
</dbReference>
<evidence type="ECO:0000256" key="5">
    <source>
        <dbReference type="ARBA" id="ARBA00022840"/>
    </source>
</evidence>
<evidence type="ECO:0000256" key="1">
    <source>
        <dbReference type="ARBA" id="ARBA00004417"/>
    </source>
</evidence>
<dbReference type="KEGG" id="xdi:EZH22_13930"/>
<comment type="subcellular location">
    <subcellularLocation>
        <location evidence="1">Cell inner membrane</location>
        <topology evidence="1">Peripheral membrane protein</topology>
    </subcellularLocation>
</comment>
<keyword evidence="4" id="KW-0547">Nucleotide-binding</keyword>
<dbReference type="EMBL" id="CP063362">
    <property type="protein sequence ID" value="QRG09636.1"/>
    <property type="molecule type" value="Genomic_DNA"/>
</dbReference>
<organism evidence="7 8">
    <name type="scientific">Xanthobacter dioxanivorans</name>
    <dbReference type="NCBI Taxonomy" id="2528964"/>
    <lineage>
        <taxon>Bacteria</taxon>
        <taxon>Pseudomonadati</taxon>
        <taxon>Pseudomonadota</taxon>
        <taxon>Alphaproteobacteria</taxon>
        <taxon>Hyphomicrobiales</taxon>
        <taxon>Xanthobacteraceae</taxon>
        <taxon>Xanthobacter</taxon>
    </lineage>
</organism>
<dbReference type="InterPro" id="IPR050319">
    <property type="entry name" value="ABC_transp_ATP-bind"/>
</dbReference>